<reference evidence="2" key="1">
    <citation type="journal article" date="2015" name="Nature">
        <title>Complex archaea that bridge the gap between prokaryotes and eukaryotes.</title>
        <authorList>
            <person name="Spang A."/>
            <person name="Saw J.H."/>
            <person name="Jorgensen S.L."/>
            <person name="Zaremba-Niedzwiedzka K."/>
            <person name="Martijn J."/>
            <person name="Lind A.E."/>
            <person name="van Eijk R."/>
            <person name="Schleper C."/>
            <person name="Guy L."/>
            <person name="Ettema T.J."/>
        </authorList>
    </citation>
    <scope>NUCLEOTIDE SEQUENCE</scope>
</reference>
<sequence>MPEQPEIHFLWYFGAVFGFVLLCGFYGAFLQWRCDKANEERRRKAEKFTPTHR</sequence>
<gene>
    <name evidence="2" type="ORF">LCGC14_1407250</name>
</gene>
<accession>A0A0F9JVD3</accession>
<comment type="caution">
    <text evidence="2">The sequence shown here is derived from an EMBL/GenBank/DDBJ whole genome shotgun (WGS) entry which is preliminary data.</text>
</comment>
<dbReference type="AlphaFoldDB" id="A0A0F9JVD3"/>
<dbReference type="EMBL" id="LAZR01009250">
    <property type="protein sequence ID" value="KKM73759.1"/>
    <property type="molecule type" value="Genomic_DNA"/>
</dbReference>
<proteinExistence type="predicted"/>
<protein>
    <submittedName>
        <fullName evidence="2">Uncharacterized protein</fullName>
    </submittedName>
</protein>
<keyword evidence="1" id="KW-0472">Membrane</keyword>
<evidence type="ECO:0000256" key="1">
    <source>
        <dbReference type="SAM" id="Phobius"/>
    </source>
</evidence>
<keyword evidence="1" id="KW-1133">Transmembrane helix</keyword>
<keyword evidence="1" id="KW-0812">Transmembrane</keyword>
<organism evidence="2">
    <name type="scientific">marine sediment metagenome</name>
    <dbReference type="NCBI Taxonomy" id="412755"/>
    <lineage>
        <taxon>unclassified sequences</taxon>
        <taxon>metagenomes</taxon>
        <taxon>ecological metagenomes</taxon>
    </lineage>
</organism>
<feature type="non-terminal residue" evidence="2">
    <location>
        <position position="53"/>
    </location>
</feature>
<evidence type="ECO:0000313" key="2">
    <source>
        <dbReference type="EMBL" id="KKM73759.1"/>
    </source>
</evidence>
<name>A0A0F9JVD3_9ZZZZ</name>
<feature type="transmembrane region" description="Helical" evidence="1">
    <location>
        <begin position="12"/>
        <end position="32"/>
    </location>
</feature>